<dbReference type="RefSeq" id="WP_051845886.1">
    <property type="nucleotide sequence ID" value="NZ_BJMM01000003.1"/>
</dbReference>
<dbReference type="EMBL" id="BJMM01000003">
    <property type="protein sequence ID" value="GEB48209.1"/>
    <property type="molecule type" value="Genomic_DNA"/>
</dbReference>
<dbReference type="Gene3D" id="2.40.30.10">
    <property type="entry name" value="Translation factors"/>
    <property type="match status" value="2"/>
</dbReference>
<dbReference type="AlphaFoldDB" id="A0A4Y3QTC8"/>
<evidence type="ECO:0000313" key="4">
    <source>
        <dbReference type="EMBL" id="GEB48209.1"/>
    </source>
</evidence>
<proteinExistence type="predicted"/>
<evidence type="ECO:0000313" key="5">
    <source>
        <dbReference type="Proteomes" id="UP000319210"/>
    </source>
</evidence>
<dbReference type="PANTHER" id="PTHR43721:SF22">
    <property type="entry name" value="ELONGATION FACTOR TU, MITOCHONDRIAL"/>
    <property type="match status" value="1"/>
</dbReference>
<dbReference type="GO" id="GO:0003746">
    <property type="term" value="F:translation elongation factor activity"/>
    <property type="evidence" value="ECO:0007669"/>
    <property type="project" value="UniProtKB-KW"/>
</dbReference>
<dbReference type="InterPro" id="IPR009000">
    <property type="entry name" value="Transl_B-barrel_sf"/>
</dbReference>
<gene>
    <name evidence="4" type="primary">tuf3</name>
    <name evidence="4" type="ORF">SCA03_07600</name>
</gene>
<feature type="domain" description="Tr-type G" evidence="3">
    <location>
        <begin position="58"/>
        <end position="186"/>
    </location>
</feature>
<evidence type="ECO:0000256" key="1">
    <source>
        <dbReference type="ARBA" id="ARBA00022741"/>
    </source>
</evidence>
<evidence type="ECO:0000259" key="3">
    <source>
        <dbReference type="Pfam" id="PF00009"/>
    </source>
</evidence>
<keyword evidence="5" id="KW-1185">Reference proteome</keyword>
<name>A0A4Y3QTC8_STRCI</name>
<dbReference type="InterPro" id="IPR027417">
    <property type="entry name" value="P-loop_NTPase"/>
</dbReference>
<organism evidence="4 5">
    <name type="scientific">Streptomyces cacaoi</name>
    <dbReference type="NCBI Taxonomy" id="1898"/>
    <lineage>
        <taxon>Bacteria</taxon>
        <taxon>Bacillati</taxon>
        <taxon>Actinomycetota</taxon>
        <taxon>Actinomycetes</taxon>
        <taxon>Kitasatosporales</taxon>
        <taxon>Streptomycetaceae</taxon>
        <taxon>Streptomyces</taxon>
    </lineage>
</organism>
<dbReference type="GO" id="GO:0003924">
    <property type="term" value="F:GTPase activity"/>
    <property type="evidence" value="ECO:0007669"/>
    <property type="project" value="InterPro"/>
</dbReference>
<keyword evidence="4" id="KW-0648">Protein biosynthesis</keyword>
<dbReference type="Pfam" id="PF00009">
    <property type="entry name" value="GTP_EFTU"/>
    <property type="match status" value="1"/>
</dbReference>
<dbReference type="GO" id="GO:0005829">
    <property type="term" value="C:cytosol"/>
    <property type="evidence" value="ECO:0007669"/>
    <property type="project" value="TreeGrafter"/>
</dbReference>
<dbReference type="SUPFAM" id="SSF52540">
    <property type="entry name" value="P-loop containing nucleoside triphosphate hydrolases"/>
    <property type="match status" value="1"/>
</dbReference>
<reference evidence="4 5" key="1">
    <citation type="submission" date="2019-06" db="EMBL/GenBank/DDBJ databases">
        <title>Whole genome shotgun sequence of Streptomyces cacaoi subsp. cacaoi NBRC 12748.</title>
        <authorList>
            <person name="Hosoyama A."/>
            <person name="Uohara A."/>
            <person name="Ohji S."/>
            <person name="Ichikawa N."/>
        </authorList>
    </citation>
    <scope>NUCLEOTIDE SEQUENCE [LARGE SCALE GENOMIC DNA]</scope>
    <source>
        <strain evidence="4 5">NBRC 12748</strain>
    </source>
</reference>
<keyword evidence="4" id="KW-0251">Elongation factor</keyword>
<dbReference type="Gene3D" id="3.40.50.300">
    <property type="entry name" value="P-loop containing nucleotide triphosphate hydrolases"/>
    <property type="match status" value="1"/>
</dbReference>
<dbReference type="SUPFAM" id="SSF50447">
    <property type="entry name" value="Translation proteins"/>
    <property type="match status" value="1"/>
</dbReference>
<sequence>MADPARSRIPDHLPHLTLAGLGHAGHGKTTLLAAIRHVLAASGGHGPPRPYPEPGYTTGTRRYTHLDPSGAPGAAARVPAVASRLDGAVLVVSSLDGVRPQTVEHVALARGMGVEHLVVALTKAESAVDELSALVELDVRALLDAHGFAGHTLPVVRVSAALALRDDARWRGTVEALLDAVDTYVPLPARDFTGPFLLPVHRAVPAPGGVWAVGTVERGTVRVGDRLCARLPDGDRPAQVTAIETGGVPVAEAAAGESAALLVAGAGERLAGGVLAAPGGLVLGRRLTAAIEPPAHRGGARPVRPAARVALHARTARVPGTLHLGQRPVAPGAPGSARVLLDAPVPLHAGLRFVLRTGGRTLAAGTVRDFAPLPGQECPSAPAQ</sequence>
<protein>
    <submittedName>
        <fullName evidence="4">Elongation factor Tu-3</fullName>
    </submittedName>
</protein>
<evidence type="ECO:0000256" key="2">
    <source>
        <dbReference type="ARBA" id="ARBA00023134"/>
    </source>
</evidence>
<dbReference type="OrthoDB" id="4231673at2"/>
<dbReference type="GO" id="GO:0005525">
    <property type="term" value="F:GTP binding"/>
    <property type="evidence" value="ECO:0007669"/>
    <property type="project" value="UniProtKB-KW"/>
</dbReference>
<keyword evidence="2" id="KW-0342">GTP-binding</keyword>
<comment type="caution">
    <text evidence="4">The sequence shown here is derived from an EMBL/GenBank/DDBJ whole genome shotgun (WGS) entry which is preliminary data.</text>
</comment>
<dbReference type="InterPro" id="IPR050055">
    <property type="entry name" value="EF-Tu_GTPase"/>
</dbReference>
<accession>A0A4Y3QTC8</accession>
<dbReference type="InterPro" id="IPR009001">
    <property type="entry name" value="Transl_elong_EF1A/Init_IF2_C"/>
</dbReference>
<dbReference type="InterPro" id="IPR000795">
    <property type="entry name" value="T_Tr_GTP-bd_dom"/>
</dbReference>
<dbReference type="SUPFAM" id="SSF50465">
    <property type="entry name" value="EF-Tu/eEF-1alpha/eIF2-gamma C-terminal domain"/>
    <property type="match status" value="1"/>
</dbReference>
<keyword evidence="1" id="KW-0547">Nucleotide-binding</keyword>
<dbReference type="Proteomes" id="UP000319210">
    <property type="component" value="Unassembled WGS sequence"/>
</dbReference>
<dbReference type="PANTHER" id="PTHR43721">
    <property type="entry name" value="ELONGATION FACTOR TU-RELATED"/>
    <property type="match status" value="1"/>
</dbReference>